<keyword evidence="4 5" id="KW-0472">Membrane</keyword>
<feature type="transmembrane region" description="Helical" evidence="5">
    <location>
        <begin position="164"/>
        <end position="183"/>
    </location>
</feature>
<feature type="transmembrane region" description="Helical" evidence="5">
    <location>
        <begin position="314"/>
        <end position="334"/>
    </location>
</feature>
<accession>A0A0R1ZGV6</accession>
<feature type="transmembrane region" description="Helical" evidence="5">
    <location>
        <begin position="282"/>
        <end position="302"/>
    </location>
</feature>
<dbReference type="PANTHER" id="PTHR43424">
    <property type="entry name" value="LOCUS PUTATIVE PROTEIN 1-RELATED"/>
    <property type="match status" value="1"/>
</dbReference>
<comment type="subcellular location">
    <subcellularLocation>
        <location evidence="1">Membrane</location>
        <topology evidence="1">Multi-pass membrane protein</topology>
    </subcellularLocation>
</comment>
<feature type="transmembrane region" description="Helical" evidence="5">
    <location>
        <begin position="355"/>
        <end position="374"/>
    </location>
</feature>
<evidence type="ECO:0000256" key="4">
    <source>
        <dbReference type="ARBA" id="ARBA00023136"/>
    </source>
</evidence>
<dbReference type="RefSeq" id="WP_057906000.1">
    <property type="nucleotide sequence ID" value="NZ_AYYZ01000002.1"/>
</dbReference>
<feature type="transmembrane region" description="Helical" evidence="5">
    <location>
        <begin position="7"/>
        <end position="29"/>
    </location>
</feature>
<dbReference type="CDD" id="cd13128">
    <property type="entry name" value="MATE_Wzx_like"/>
    <property type="match status" value="1"/>
</dbReference>
<dbReference type="PANTHER" id="PTHR43424:SF1">
    <property type="entry name" value="LOCUS PUTATIVE PROTEIN 1-RELATED"/>
    <property type="match status" value="1"/>
</dbReference>
<evidence type="ECO:0000313" key="7">
    <source>
        <dbReference type="Proteomes" id="UP000051291"/>
    </source>
</evidence>
<dbReference type="GO" id="GO:0016020">
    <property type="term" value="C:membrane"/>
    <property type="evidence" value="ECO:0007669"/>
    <property type="project" value="UniProtKB-SubCell"/>
</dbReference>
<reference evidence="6 7" key="1">
    <citation type="journal article" date="2015" name="Genome Announc.">
        <title>Expanding the biotechnology potential of lactobacilli through comparative genomics of 213 strains and associated genera.</title>
        <authorList>
            <person name="Sun Z."/>
            <person name="Harris H.M."/>
            <person name="McCann A."/>
            <person name="Guo C."/>
            <person name="Argimon S."/>
            <person name="Zhang W."/>
            <person name="Yang X."/>
            <person name="Jeffery I.B."/>
            <person name="Cooney J.C."/>
            <person name="Kagawa T.F."/>
            <person name="Liu W."/>
            <person name="Song Y."/>
            <person name="Salvetti E."/>
            <person name="Wrobel A."/>
            <person name="Rasinkangas P."/>
            <person name="Parkhill J."/>
            <person name="Rea M.C."/>
            <person name="O'Sullivan O."/>
            <person name="Ritari J."/>
            <person name="Douillard F.P."/>
            <person name="Paul Ross R."/>
            <person name="Yang R."/>
            <person name="Briner A.E."/>
            <person name="Felis G.E."/>
            <person name="de Vos W.M."/>
            <person name="Barrangou R."/>
            <person name="Klaenhammer T.R."/>
            <person name="Caufield P.W."/>
            <person name="Cui Y."/>
            <person name="Zhang H."/>
            <person name="O'Toole P.W."/>
        </authorList>
    </citation>
    <scope>NUCLEOTIDE SEQUENCE [LARGE SCALE GENOMIC DNA]</scope>
    <source>
        <strain evidence="6 7">DSM 20653</strain>
    </source>
</reference>
<sequence>MKVLKNYLYNAGYQILALIVPLITAPYISRVLHPAGVGYNAYTNSIIQYFVLMADLGIAMYGQREIAYVREDPKKMSQTFWEIQCLKFFTTTFAYFVFVIFLHVYDRYTIFLWIQSLNVIGAALDVSWLYQGVEDFKRTVLRNTLVRLLTLALIFILIKKPSDVGLYIFINAFSNVLGNLTLWPHLRKMLVPIKFTSIHIWHHLWPTIGLFIPQIATSVYLQLNKTMLGVMMGTKYSGFYQNSDNLVKMVLSLATSLGTVMLPHMSAAFVKGDKEKMHQMLYKSFDILSILAFAMTFGIAAISTNLAPFFYGKGFWPVGPAMMIESLVIILIAWSNTIGRQYLVPTNQVKKFTTSIVLGAVFNFVANFIFIDFWGLNGAMWATVASEAVVTGYQMWAVRKQIHFTEMFKNTFKYLVAGVVMFIPVYLMNIKLHTSIITLALEVITGVIIYIVMILILKPTSLDFIFKMVKKK</sequence>
<dbReference type="PATRIC" id="fig|1423820.4.peg.403"/>
<dbReference type="Pfam" id="PF01943">
    <property type="entry name" value="Polysacc_synt"/>
    <property type="match status" value="1"/>
</dbReference>
<keyword evidence="3 5" id="KW-1133">Transmembrane helix</keyword>
<keyword evidence="2 5" id="KW-0812">Transmembrane</keyword>
<feature type="transmembrane region" description="Helical" evidence="5">
    <location>
        <begin position="41"/>
        <end position="62"/>
    </location>
</feature>
<dbReference type="Proteomes" id="UP000051291">
    <property type="component" value="Unassembled WGS sequence"/>
</dbReference>
<dbReference type="EMBL" id="AYYZ01000002">
    <property type="protein sequence ID" value="KRM53490.1"/>
    <property type="molecule type" value="Genomic_DNA"/>
</dbReference>
<feature type="transmembrane region" description="Helical" evidence="5">
    <location>
        <begin position="204"/>
        <end position="223"/>
    </location>
</feature>
<evidence type="ECO:0000256" key="2">
    <source>
        <dbReference type="ARBA" id="ARBA00022692"/>
    </source>
</evidence>
<comment type="caution">
    <text evidence="6">The sequence shown here is derived from an EMBL/GenBank/DDBJ whole genome shotgun (WGS) entry which is preliminary data.</text>
</comment>
<dbReference type="InterPro" id="IPR002797">
    <property type="entry name" value="Polysacc_synth"/>
</dbReference>
<evidence type="ECO:0000313" key="6">
    <source>
        <dbReference type="EMBL" id="KRM53490.1"/>
    </source>
</evidence>
<feature type="transmembrane region" description="Helical" evidence="5">
    <location>
        <begin position="380"/>
        <end position="399"/>
    </location>
</feature>
<name>A0A0R1ZGV6_9LACO</name>
<organism evidence="6 7">
    <name type="scientific">Ligilactobacillus araffinosus DSM 20653</name>
    <dbReference type="NCBI Taxonomy" id="1423820"/>
    <lineage>
        <taxon>Bacteria</taxon>
        <taxon>Bacillati</taxon>
        <taxon>Bacillota</taxon>
        <taxon>Bacilli</taxon>
        <taxon>Lactobacillales</taxon>
        <taxon>Lactobacillaceae</taxon>
        <taxon>Ligilactobacillus</taxon>
    </lineage>
</organism>
<dbReference type="STRING" id="1423820.FC64_GL000402"/>
<gene>
    <name evidence="6" type="ORF">FC64_GL000402</name>
</gene>
<feature type="transmembrane region" description="Helical" evidence="5">
    <location>
        <begin position="249"/>
        <end position="270"/>
    </location>
</feature>
<feature type="transmembrane region" description="Helical" evidence="5">
    <location>
        <begin position="83"/>
        <end position="104"/>
    </location>
</feature>
<protein>
    <submittedName>
        <fullName evidence="6">Oligosaccharide translocase</fullName>
    </submittedName>
</protein>
<feature type="transmembrane region" description="Helical" evidence="5">
    <location>
        <begin position="110"/>
        <end position="128"/>
    </location>
</feature>
<evidence type="ECO:0000256" key="3">
    <source>
        <dbReference type="ARBA" id="ARBA00022989"/>
    </source>
</evidence>
<feature type="transmembrane region" description="Helical" evidence="5">
    <location>
        <begin position="140"/>
        <end position="158"/>
    </location>
</feature>
<evidence type="ECO:0000256" key="1">
    <source>
        <dbReference type="ARBA" id="ARBA00004141"/>
    </source>
</evidence>
<dbReference type="AlphaFoldDB" id="A0A0R1ZGV6"/>
<dbReference type="InterPro" id="IPR052556">
    <property type="entry name" value="PolySynth_Transporter"/>
</dbReference>
<keyword evidence="7" id="KW-1185">Reference proteome</keyword>
<feature type="transmembrane region" description="Helical" evidence="5">
    <location>
        <begin position="411"/>
        <end position="430"/>
    </location>
</feature>
<evidence type="ECO:0000256" key="5">
    <source>
        <dbReference type="SAM" id="Phobius"/>
    </source>
</evidence>
<proteinExistence type="predicted"/>
<feature type="transmembrane region" description="Helical" evidence="5">
    <location>
        <begin position="436"/>
        <end position="457"/>
    </location>
</feature>